<name>A0A9X7Z955_9BACL</name>
<reference evidence="1 2" key="1">
    <citation type="submission" date="2021-02" db="EMBL/GenBank/DDBJ databases">
        <title>Alicyclobacillus curvatus sp. nov. and Alicyclobacillus mengziensis sp. nov., two acidophilic bacteria isolated from acid mine drainage.</title>
        <authorList>
            <person name="Huang Y."/>
        </authorList>
    </citation>
    <scope>NUCLEOTIDE SEQUENCE [LARGE SCALE GENOMIC DNA]</scope>
    <source>
        <strain evidence="1 2">S30H14</strain>
    </source>
</reference>
<keyword evidence="2" id="KW-1185">Reference proteome</keyword>
<protein>
    <submittedName>
        <fullName evidence="1">Uncharacterized protein</fullName>
    </submittedName>
</protein>
<dbReference type="Proteomes" id="UP000663505">
    <property type="component" value="Chromosome"/>
</dbReference>
<proteinExistence type="predicted"/>
<dbReference type="SUPFAM" id="SSF52540">
    <property type="entry name" value="P-loop containing nucleoside triphosphate hydrolases"/>
    <property type="match status" value="1"/>
</dbReference>
<dbReference type="EMBL" id="CP071182">
    <property type="protein sequence ID" value="QSO49205.1"/>
    <property type="molecule type" value="Genomic_DNA"/>
</dbReference>
<gene>
    <name evidence="1" type="ORF">JZ786_09950</name>
</gene>
<organism evidence="1 2">
    <name type="scientific">Alicyclobacillus mengziensis</name>
    <dbReference type="NCBI Taxonomy" id="2931921"/>
    <lineage>
        <taxon>Bacteria</taxon>
        <taxon>Bacillati</taxon>
        <taxon>Bacillota</taxon>
        <taxon>Bacilli</taxon>
        <taxon>Bacillales</taxon>
        <taxon>Alicyclobacillaceae</taxon>
        <taxon>Alicyclobacillus</taxon>
    </lineage>
</organism>
<sequence length="51" mass="5330">MMIGNKPNRGGGGVPLKRIAIIGSPEAGKSTFARQLGDITGIEALFAFRQS</sequence>
<evidence type="ECO:0000313" key="1">
    <source>
        <dbReference type="EMBL" id="QSO49205.1"/>
    </source>
</evidence>
<dbReference type="KEGG" id="afx:JZ786_09950"/>
<accession>A0A9X7Z955</accession>
<dbReference type="InterPro" id="IPR027417">
    <property type="entry name" value="P-loop_NTPase"/>
</dbReference>
<evidence type="ECO:0000313" key="2">
    <source>
        <dbReference type="Proteomes" id="UP000663505"/>
    </source>
</evidence>
<dbReference type="AlphaFoldDB" id="A0A9X7Z955"/>
<dbReference type="RefSeq" id="WP_206658517.1">
    <property type="nucleotide sequence ID" value="NZ_CP071182.1"/>
</dbReference>